<gene>
    <name evidence="2" type="ORF">NJD11_10055</name>
</gene>
<keyword evidence="3" id="KW-1185">Reference proteome</keyword>
<sequence length="106" mass="11067">MAHQNTTSSSATAQNAATDPLAPGDKSRDGERGAEPRSYTDGTPETSAVAPPAAGELADYADEGEALSADDVQQGQTHADRADRFERQSPQGPKTVAANRDRLKGE</sequence>
<feature type="compositionally biased region" description="Basic and acidic residues" evidence="1">
    <location>
        <begin position="78"/>
        <end position="87"/>
    </location>
</feature>
<name>A0ABU4KQL4_BREVE</name>
<comment type="caution">
    <text evidence="2">The sequence shown here is derived from an EMBL/GenBank/DDBJ whole genome shotgun (WGS) entry which is preliminary data.</text>
</comment>
<evidence type="ECO:0000313" key="3">
    <source>
        <dbReference type="Proteomes" id="UP001272940"/>
    </source>
</evidence>
<feature type="region of interest" description="Disordered" evidence="1">
    <location>
        <begin position="1"/>
        <end position="106"/>
    </location>
</feature>
<dbReference type="EMBL" id="JAMYEC010000005">
    <property type="protein sequence ID" value="MDX2335277.1"/>
    <property type="molecule type" value="Genomic_DNA"/>
</dbReference>
<proteinExistence type="predicted"/>
<feature type="compositionally biased region" description="Basic and acidic residues" evidence="1">
    <location>
        <begin position="25"/>
        <end position="35"/>
    </location>
</feature>
<dbReference type="Proteomes" id="UP001272940">
    <property type="component" value="Unassembled WGS sequence"/>
</dbReference>
<accession>A0ABU4KQL4</accession>
<evidence type="ECO:0000256" key="1">
    <source>
        <dbReference type="SAM" id="MobiDB-lite"/>
    </source>
</evidence>
<organism evidence="2 3">
    <name type="scientific">Brevundimonas vesicularis</name>
    <name type="common">Pseudomonas vesicularis</name>
    <dbReference type="NCBI Taxonomy" id="41276"/>
    <lineage>
        <taxon>Bacteria</taxon>
        <taxon>Pseudomonadati</taxon>
        <taxon>Pseudomonadota</taxon>
        <taxon>Alphaproteobacteria</taxon>
        <taxon>Caulobacterales</taxon>
        <taxon>Caulobacteraceae</taxon>
        <taxon>Brevundimonas</taxon>
    </lineage>
</organism>
<feature type="compositionally biased region" description="Low complexity" evidence="1">
    <location>
        <begin position="1"/>
        <end position="18"/>
    </location>
</feature>
<dbReference type="RefSeq" id="WP_066629165.1">
    <property type="nucleotide sequence ID" value="NZ_JAMYEC010000005.1"/>
</dbReference>
<evidence type="ECO:0000313" key="2">
    <source>
        <dbReference type="EMBL" id="MDX2335277.1"/>
    </source>
</evidence>
<reference evidence="2 3" key="1">
    <citation type="journal article" date="2023" name="FEMS Microbes">
        <title>Whole genomes of deep-sea sponge-associated bacteria exhibit high novel natural product potential.</title>
        <authorList>
            <person name="Hesketh-Best P.J."/>
            <person name="January G.G."/>
            <person name="Koch M.J."/>
            <person name="Warburton P.J."/>
            <person name="Howell K.L."/>
            <person name="Upton M."/>
        </authorList>
    </citation>
    <scope>NUCLEOTIDE SEQUENCE [LARGE SCALE GENOMIC DNA]</scope>
    <source>
        <strain evidence="2 3">PC206-O</strain>
    </source>
</reference>
<protein>
    <submittedName>
        <fullName evidence="2">Uncharacterized protein</fullName>
    </submittedName>
</protein>